<dbReference type="EMBL" id="JBCLYO010000051">
    <property type="protein sequence ID" value="KAL0073782.1"/>
    <property type="molecule type" value="Genomic_DNA"/>
</dbReference>
<evidence type="ECO:0000313" key="1">
    <source>
        <dbReference type="EMBL" id="KAL0073782.1"/>
    </source>
</evidence>
<keyword evidence="2" id="KW-1185">Reference proteome</keyword>
<comment type="caution">
    <text evidence="1">The sequence shown here is derived from an EMBL/GenBank/DDBJ whole genome shotgun (WGS) entry which is preliminary data.</text>
</comment>
<proteinExistence type="predicted"/>
<accession>A0ABR3AGA7</accession>
<gene>
    <name evidence="1" type="ORF">J3Q64DRAFT_1842556</name>
</gene>
<reference evidence="1 2" key="1">
    <citation type="submission" date="2024-04" db="EMBL/GenBank/DDBJ databases">
        <title>Symmetric and asymmetric DNA N6-adenine methylation regulates different biological responses in Mucorales.</title>
        <authorList>
            <consortium name="Lawrence Berkeley National Laboratory"/>
            <person name="Lax C."/>
            <person name="Mondo S.J."/>
            <person name="Osorio-Concepcion M."/>
            <person name="Muszewska A."/>
            <person name="Corrochano-Luque M."/>
            <person name="Gutierrez G."/>
            <person name="Riley R."/>
            <person name="Lipzen A."/>
            <person name="Guo J."/>
            <person name="Hundley H."/>
            <person name="Amirebrahimi M."/>
            <person name="Ng V."/>
            <person name="Lorenzo-Gutierrez D."/>
            <person name="Binder U."/>
            <person name="Yang J."/>
            <person name="Song Y."/>
            <person name="Canovas D."/>
            <person name="Navarro E."/>
            <person name="Freitag M."/>
            <person name="Gabaldon T."/>
            <person name="Grigoriev I.V."/>
            <person name="Corrochano L.M."/>
            <person name="Nicolas F.E."/>
            <person name="Garre V."/>
        </authorList>
    </citation>
    <scope>NUCLEOTIDE SEQUENCE [LARGE SCALE GENOMIC DNA]</scope>
    <source>
        <strain evidence="1 2">L51</strain>
    </source>
</reference>
<dbReference type="Proteomes" id="UP001448207">
    <property type="component" value="Unassembled WGS sequence"/>
</dbReference>
<name>A0ABR3AGA7_PHYBL</name>
<protein>
    <recommendedName>
        <fullName evidence="3">Basic-leucine zipper transcription factor</fullName>
    </recommendedName>
</protein>
<evidence type="ECO:0008006" key="3">
    <source>
        <dbReference type="Google" id="ProtNLM"/>
    </source>
</evidence>
<organism evidence="1 2">
    <name type="scientific">Phycomyces blakesleeanus</name>
    <dbReference type="NCBI Taxonomy" id="4837"/>
    <lineage>
        <taxon>Eukaryota</taxon>
        <taxon>Fungi</taxon>
        <taxon>Fungi incertae sedis</taxon>
        <taxon>Mucoromycota</taxon>
        <taxon>Mucoromycotina</taxon>
        <taxon>Mucoromycetes</taxon>
        <taxon>Mucorales</taxon>
        <taxon>Phycomycetaceae</taxon>
        <taxon>Phycomyces</taxon>
    </lineage>
</organism>
<evidence type="ECO:0000313" key="2">
    <source>
        <dbReference type="Proteomes" id="UP001448207"/>
    </source>
</evidence>
<sequence length="204" mass="23351">MEESSIRKRGSSLAEKYKILKKRVRQSEEESVIISNKLQKARKKVACLALERTLILEQLEKYHPQPFESDSDSEILDTDIAWIKFVVVRLSVVQPQSPSLFATKESLDLNEELIEKPRDKPHYTEQIDALCVAETAHEELNNMYPLSHITPVTCSDKDGLDNNGPQRSSSMCMSTLTSPWVHEQTYFPVHTYPAPHQTMPSPRK</sequence>